<gene>
    <name evidence="2" type="ORF">GA0061101_105168</name>
</gene>
<dbReference type="PROSITE" id="PS51502">
    <property type="entry name" value="S_R_A_B_BARREL"/>
    <property type="match status" value="1"/>
</dbReference>
<evidence type="ECO:0000313" key="2">
    <source>
        <dbReference type="EMBL" id="SCB26499.1"/>
    </source>
</evidence>
<dbReference type="AlphaFoldDB" id="A0A1C3VFQ0"/>
<proteinExistence type="predicted"/>
<name>A0A1C3VFQ0_9HYPH</name>
<dbReference type="Pfam" id="PF07876">
    <property type="entry name" value="Dabb"/>
    <property type="match status" value="1"/>
</dbReference>
<dbReference type="OrthoDB" id="9808130at2"/>
<dbReference type="EMBL" id="FMAF01000005">
    <property type="protein sequence ID" value="SCB26499.1"/>
    <property type="molecule type" value="Genomic_DNA"/>
</dbReference>
<dbReference type="InterPro" id="IPR011008">
    <property type="entry name" value="Dimeric_a/b-barrel"/>
</dbReference>
<dbReference type="InterPro" id="IPR013097">
    <property type="entry name" value="Dabb"/>
</dbReference>
<evidence type="ECO:0000313" key="3">
    <source>
        <dbReference type="Proteomes" id="UP000199205"/>
    </source>
</evidence>
<sequence>MPRRSSKPWLDLETHDSPSVAFRLKHKAGSVEETSFLKDALVLKEILSVRNFKQLRQTSPKNDFTFGFSTEFDSRSGYDAYNIDPDHVAFVRDRWGPEVESFLEIDNTNL</sequence>
<evidence type="ECO:0000259" key="1">
    <source>
        <dbReference type="PROSITE" id="PS51502"/>
    </source>
</evidence>
<protein>
    <submittedName>
        <fullName evidence="2">Stress responsive A/B Barrel Domain</fullName>
    </submittedName>
</protein>
<reference evidence="2 3" key="1">
    <citation type="submission" date="2016-08" db="EMBL/GenBank/DDBJ databases">
        <authorList>
            <person name="Seilhamer J.J."/>
        </authorList>
    </citation>
    <scope>NUCLEOTIDE SEQUENCE [LARGE SCALE GENOMIC DNA]</scope>
    <source>
        <strain evidence="2 3">P1-7</strain>
    </source>
</reference>
<accession>A0A1C3VFQ0</accession>
<dbReference type="Proteomes" id="UP000199205">
    <property type="component" value="Unassembled WGS sequence"/>
</dbReference>
<dbReference type="Gene3D" id="3.30.70.100">
    <property type="match status" value="1"/>
</dbReference>
<feature type="domain" description="Stress-response A/B barrel" evidence="1">
    <location>
        <begin position="16"/>
        <end position="107"/>
    </location>
</feature>
<dbReference type="SMART" id="SM00886">
    <property type="entry name" value="Dabb"/>
    <property type="match status" value="1"/>
</dbReference>
<organism evidence="2 3">
    <name type="scientific">Rhizobium lusitanum</name>
    <dbReference type="NCBI Taxonomy" id="293958"/>
    <lineage>
        <taxon>Bacteria</taxon>
        <taxon>Pseudomonadati</taxon>
        <taxon>Pseudomonadota</taxon>
        <taxon>Alphaproteobacteria</taxon>
        <taxon>Hyphomicrobiales</taxon>
        <taxon>Rhizobiaceae</taxon>
        <taxon>Rhizobium/Agrobacterium group</taxon>
        <taxon>Rhizobium</taxon>
    </lineage>
</organism>
<dbReference type="SUPFAM" id="SSF54909">
    <property type="entry name" value="Dimeric alpha+beta barrel"/>
    <property type="match status" value="1"/>
</dbReference>